<dbReference type="InterPro" id="IPR011053">
    <property type="entry name" value="Single_hybrid_motif"/>
</dbReference>
<dbReference type="OrthoDB" id="9811735at2"/>
<dbReference type="PRINTS" id="PR01071">
    <property type="entry name" value="ACOABIOTINCC"/>
</dbReference>
<dbReference type="CDD" id="cd06850">
    <property type="entry name" value="biotinyl_domain"/>
    <property type="match status" value="1"/>
</dbReference>
<feature type="compositionally biased region" description="Low complexity" evidence="10">
    <location>
        <begin position="64"/>
        <end position="73"/>
    </location>
</feature>
<dbReference type="RefSeq" id="WP_130154334.1">
    <property type="nucleotide sequence ID" value="NZ_SCFB01000007.1"/>
</dbReference>
<keyword evidence="7 9" id="KW-0275">Fatty acid biosynthesis</keyword>
<dbReference type="AlphaFoldDB" id="A0A4Q7DHJ3"/>
<dbReference type="InterPro" id="IPR000089">
    <property type="entry name" value="Biotin_lipoyl"/>
</dbReference>
<comment type="caution">
    <text evidence="12">The sequence shown here is derived from an EMBL/GenBank/DDBJ whole genome shotgun (WGS) entry which is preliminary data.</text>
</comment>
<reference evidence="12 13" key="1">
    <citation type="submission" date="2018-10" db="EMBL/GenBank/DDBJ databases">
        <title>An updated phylogeny of the Alphaproteobacteria reveals that the parasitic Rickettsiales and Holosporales have independent origins.</title>
        <authorList>
            <person name="Munoz-Gomez S.A."/>
            <person name="Hess S."/>
            <person name="Burger G."/>
            <person name="Lang B.F."/>
            <person name="Susko E."/>
            <person name="Slamovits C.H."/>
            <person name="Roger A.J."/>
        </authorList>
    </citation>
    <scope>NUCLEOTIDE SEQUENCE [LARGE SCALE GENOMIC DNA]</scope>
    <source>
        <strain evidence="12">HOLO01</strain>
    </source>
</reference>
<keyword evidence="5 9" id="KW-0276">Fatty acid metabolism</keyword>
<evidence type="ECO:0000313" key="12">
    <source>
        <dbReference type="EMBL" id="RZI45758.1"/>
    </source>
</evidence>
<name>A0A4Q7DHJ3_9PROT</name>
<dbReference type="GO" id="GO:0006633">
    <property type="term" value="P:fatty acid biosynthetic process"/>
    <property type="evidence" value="ECO:0007669"/>
    <property type="project" value="UniProtKB-UniPathway"/>
</dbReference>
<dbReference type="SUPFAM" id="SSF51230">
    <property type="entry name" value="Single hybrid motif"/>
    <property type="match status" value="1"/>
</dbReference>
<comment type="pathway">
    <text evidence="2 9">Lipid metabolism; fatty acid biosynthesis.</text>
</comment>
<protein>
    <recommendedName>
        <fullName evidence="3 9">Biotin carboxyl carrier protein of acetyl-CoA carboxylase</fullName>
    </recommendedName>
</protein>
<dbReference type="GO" id="GO:0003989">
    <property type="term" value="F:acetyl-CoA carboxylase activity"/>
    <property type="evidence" value="ECO:0007669"/>
    <property type="project" value="InterPro"/>
</dbReference>
<dbReference type="InterPro" id="IPR001882">
    <property type="entry name" value="Biotin_BS"/>
</dbReference>
<accession>A0A4Q7DHJ3</accession>
<evidence type="ECO:0000256" key="3">
    <source>
        <dbReference type="ARBA" id="ARBA00017562"/>
    </source>
</evidence>
<dbReference type="Proteomes" id="UP000293550">
    <property type="component" value="Unassembled WGS sequence"/>
</dbReference>
<comment type="function">
    <text evidence="1 9">This protein is a component of the acetyl coenzyme A carboxylase complex; first, biotin carboxylase catalyzes the carboxylation of the carrier protein and then the transcarboxylase transfers the carboxyl group to form malonyl-CoA.</text>
</comment>
<dbReference type="InterPro" id="IPR050709">
    <property type="entry name" value="Biotin_Carboxyl_Carrier/Decarb"/>
</dbReference>
<keyword evidence="8 9" id="KW-0092">Biotin</keyword>
<organism evidence="12 13">
    <name type="scientific">Candidatus Finniella inopinata</name>
    <dbReference type="NCBI Taxonomy" id="1696036"/>
    <lineage>
        <taxon>Bacteria</taxon>
        <taxon>Pseudomonadati</taxon>
        <taxon>Pseudomonadota</taxon>
        <taxon>Alphaproteobacteria</taxon>
        <taxon>Holosporales</taxon>
        <taxon>Candidatus Paracaedibacteraceae</taxon>
        <taxon>Candidatus Finniella</taxon>
    </lineage>
</organism>
<gene>
    <name evidence="12" type="primary">accB</name>
    <name evidence="12" type="ORF">EQU50_06555</name>
</gene>
<evidence type="ECO:0000256" key="9">
    <source>
        <dbReference type="RuleBase" id="RU364072"/>
    </source>
</evidence>
<dbReference type="GO" id="GO:0009317">
    <property type="term" value="C:acetyl-CoA carboxylase complex"/>
    <property type="evidence" value="ECO:0007669"/>
    <property type="project" value="InterPro"/>
</dbReference>
<dbReference type="Pfam" id="PF00364">
    <property type="entry name" value="Biotin_lipoyl"/>
    <property type="match status" value="1"/>
</dbReference>
<dbReference type="PROSITE" id="PS50968">
    <property type="entry name" value="BIOTINYL_LIPOYL"/>
    <property type="match status" value="1"/>
</dbReference>
<dbReference type="InterPro" id="IPR001249">
    <property type="entry name" value="AcCoA_biotinCC"/>
</dbReference>
<dbReference type="PROSITE" id="PS00188">
    <property type="entry name" value="BIOTIN"/>
    <property type="match status" value="1"/>
</dbReference>
<evidence type="ECO:0000313" key="13">
    <source>
        <dbReference type="Proteomes" id="UP000293550"/>
    </source>
</evidence>
<proteinExistence type="predicted"/>
<evidence type="ECO:0000259" key="11">
    <source>
        <dbReference type="PROSITE" id="PS50968"/>
    </source>
</evidence>
<dbReference type="PANTHER" id="PTHR45266">
    <property type="entry name" value="OXALOACETATE DECARBOXYLASE ALPHA CHAIN"/>
    <property type="match status" value="1"/>
</dbReference>
<sequence length="152" mass="16082">MTATFKFDGEAVRKLAEILTETGLTEIEYEAGGNRIYVSRQQMTTAAVNHSVPSAHPVSVDAAPAAPAAVDPSQHPGTVRSPMVGTAYLSPEPSAPPFVKVGDTVSLGQTLLIVEAMKVMNPIKAPTSGKITHLFVKDASPVEYDEPLLVIE</sequence>
<dbReference type="NCBIfam" id="TIGR00531">
    <property type="entry name" value="BCCP"/>
    <property type="match status" value="1"/>
</dbReference>
<feature type="domain" description="Lipoyl-binding" evidence="11">
    <location>
        <begin position="76"/>
        <end position="152"/>
    </location>
</feature>
<evidence type="ECO:0000256" key="6">
    <source>
        <dbReference type="ARBA" id="ARBA00023098"/>
    </source>
</evidence>
<keyword evidence="6 9" id="KW-0443">Lipid metabolism</keyword>
<evidence type="ECO:0000256" key="7">
    <source>
        <dbReference type="ARBA" id="ARBA00023160"/>
    </source>
</evidence>
<keyword evidence="4 9" id="KW-0444">Lipid biosynthesis</keyword>
<feature type="region of interest" description="Disordered" evidence="10">
    <location>
        <begin position="64"/>
        <end position="83"/>
    </location>
</feature>
<dbReference type="UniPathway" id="UPA00094"/>
<keyword evidence="13" id="KW-1185">Reference proteome</keyword>
<evidence type="ECO:0000256" key="10">
    <source>
        <dbReference type="SAM" id="MobiDB-lite"/>
    </source>
</evidence>
<dbReference type="FunFam" id="2.40.50.100:FF:000003">
    <property type="entry name" value="Acetyl-CoA carboxylase biotin carboxyl carrier protein"/>
    <property type="match status" value="1"/>
</dbReference>
<dbReference type="PANTHER" id="PTHR45266:SF3">
    <property type="entry name" value="OXALOACETATE DECARBOXYLASE ALPHA CHAIN"/>
    <property type="match status" value="1"/>
</dbReference>
<dbReference type="Gene3D" id="2.40.50.100">
    <property type="match status" value="1"/>
</dbReference>
<evidence type="ECO:0000256" key="5">
    <source>
        <dbReference type="ARBA" id="ARBA00022832"/>
    </source>
</evidence>
<dbReference type="EMBL" id="SCFB01000007">
    <property type="protein sequence ID" value="RZI45758.1"/>
    <property type="molecule type" value="Genomic_DNA"/>
</dbReference>
<evidence type="ECO:0000256" key="4">
    <source>
        <dbReference type="ARBA" id="ARBA00022516"/>
    </source>
</evidence>
<evidence type="ECO:0000256" key="1">
    <source>
        <dbReference type="ARBA" id="ARBA00003761"/>
    </source>
</evidence>
<evidence type="ECO:0000256" key="2">
    <source>
        <dbReference type="ARBA" id="ARBA00005194"/>
    </source>
</evidence>
<evidence type="ECO:0000256" key="8">
    <source>
        <dbReference type="ARBA" id="ARBA00023267"/>
    </source>
</evidence>